<accession>A0A387G331</accession>
<gene>
    <name evidence="1" type="ORF">CCGE525_28395</name>
</gene>
<geneLocation type="plasmid" evidence="2">
    <name>prccge525c</name>
</geneLocation>
<keyword evidence="1" id="KW-0614">Plasmid</keyword>
<dbReference type="SUPFAM" id="SSF75169">
    <property type="entry name" value="DsrEFH-like"/>
    <property type="match status" value="1"/>
</dbReference>
<dbReference type="PANTHER" id="PTHR37691">
    <property type="entry name" value="BLR3518 PROTEIN"/>
    <property type="match status" value="1"/>
</dbReference>
<evidence type="ECO:0000313" key="2">
    <source>
        <dbReference type="Proteomes" id="UP000282195"/>
    </source>
</evidence>
<dbReference type="KEGG" id="rjg:CCGE525_28395"/>
<evidence type="ECO:0008006" key="3">
    <source>
        <dbReference type="Google" id="ProtNLM"/>
    </source>
</evidence>
<dbReference type="Proteomes" id="UP000282195">
    <property type="component" value="Plasmid pRCCGE525c"/>
</dbReference>
<dbReference type="Gene3D" id="3.40.1260.10">
    <property type="entry name" value="DsrEFH-like"/>
    <property type="match status" value="1"/>
</dbReference>
<dbReference type="PANTHER" id="PTHR37691:SF1">
    <property type="entry name" value="BLR3518 PROTEIN"/>
    <property type="match status" value="1"/>
</dbReference>
<keyword evidence="2" id="KW-1185">Reference proteome</keyword>
<sequence length="122" mass="13201">MEHKVVFQVDSNDVTVMKHAISGSINAAQYYKSKHEGISIEIVANATGIEMFRDDTSPLKDAIAALRTMVPGIALSMCGSSKAIAEQKEGHPLPLIEGVTVVPYGVGRVIDLQEHGWVYIHA</sequence>
<dbReference type="InterPro" id="IPR027396">
    <property type="entry name" value="DsrEFH-like"/>
</dbReference>
<dbReference type="EMBL" id="CP032695">
    <property type="protein sequence ID" value="AYG63775.1"/>
    <property type="molecule type" value="Genomic_DNA"/>
</dbReference>
<reference evidence="1 2" key="1">
    <citation type="submission" date="2018-10" db="EMBL/GenBank/DDBJ databases">
        <title>Rhizobium etli, R. leguminosarum and a new Rhizobium genospecies from Phaseolus dumosus.</title>
        <authorList>
            <person name="Ramirez-Puebla S.T."/>
            <person name="Rogel-Hernandez M.A."/>
            <person name="Guerrero G."/>
            <person name="Ormeno-Orrillo E."/>
            <person name="Martinez-Romero J.C."/>
            <person name="Negrete-Yankelevich S."/>
            <person name="Martinez-Romero E."/>
        </authorList>
    </citation>
    <scope>NUCLEOTIDE SEQUENCE [LARGE SCALE GENOMIC DNA]</scope>
    <source>
        <strain evidence="1 2">CCGE525</strain>
        <plasmid evidence="2">prccge525c</plasmid>
    </source>
</reference>
<protein>
    <recommendedName>
        <fullName evidence="3">Sulfur reduction protein DsrE</fullName>
    </recommendedName>
</protein>
<dbReference type="OrthoDB" id="5794490at2"/>
<evidence type="ECO:0000313" key="1">
    <source>
        <dbReference type="EMBL" id="AYG63775.1"/>
    </source>
</evidence>
<proteinExistence type="predicted"/>
<organism evidence="1 2">
    <name type="scientific">Rhizobium jaguaris</name>
    <dbReference type="NCBI Taxonomy" id="1312183"/>
    <lineage>
        <taxon>Bacteria</taxon>
        <taxon>Pseudomonadati</taxon>
        <taxon>Pseudomonadota</taxon>
        <taxon>Alphaproteobacteria</taxon>
        <taxon>Hyphomicrobiales</taxon>
        <taxon>Rhizobiaceae</taxon>
        <taxon>Rhizobium/Agrobacterium group</taxon>
        <taxon>Rhizobium</taxon>
    </lineage>
</organism>
<name>A0A387G331_9HYPH</name>
<dbReference type="AlphaFoldDB" id="A0A387G331"/>